<comment type="caution">
    <text evidence="4">The sequence shown here is derived from an EMBL/GenBank/DDBJ whole genome shotgun (WGS) entry which is preliminary data.</text>
</comment>
<dbReference type="PROSITE" id="PS50198">
    <property type="entry name" value="PPIC_PPIASE_2"/>
    <property type="match status" value="1"/>
</dbReference>
<dbReference type="Gene3D" id="3.10.50.40">
    <property type="match status" value="1"/>
</dbReference>
<dbReference type="Pfam" id="PF13616">
    <property type="entry name" value="Rotamase_3"/>
    <property type="match status" value="1"/>
</dbReference>
<dbReference type="AlphaFoldDB" id="A0A0B0EMV0"/>
<keyword evidence="1" id="KW-0732">Signal</keyword>
<proteinExistence type="predicted"/>
<dbReference type="InterPro" id="IPR000297">
    <property type="entry name" value="PPIase_PpiC"/>
</dbReference>
<protein>
    <recommendedName>
        <fullName evidence="3">PpiC domain-containing protein</fullName>
    </recommendedName>
</protein>
<dbReference type="PATRIC" id="fig|237368.3.peg.2452"/>
<dbReference type="InterPro" id="IPR050280">
    <property type="entry name" value="OMP_Chaperone_SurA"/>
</dbReference>
<dbReference type="InterPro" id="IPR046357">
    <property type="entry name" value="PPIase_dom_sf"/>
</dbReference>
<evidence type="ECO:0000313" key="5">
    <source>
        <dbReference type="Proteomes" id="UP000030652"/>
    </source>
</evidence>
<sequence length="235" mass="26441">MLLKQFVDKQDVSVSGDDIQGEIEKIKFFLQNNPSNKDKPMDEILETQGSSISELKEEVSRALALSKYLENSVTDADKKSYFDANIDAFNGAKVKASHILIDTRNLKTDAEKEEAKKMIEIVKIEIDKGTDFAKMAKKYSNCPSAENGGDIGFFQRKGSIVEEFAQVAFAMKVGEISEPVKTQFGYHIIKVTEKEEGKDVSYADVSDMVDFVYMQIKTESLLKELHDKAEIKIML</sequence>
<dbReference type="SUPFAM" id="SSF54534">
    <property type="entry name" value="FKBP-like"/>
    <property type="match status" value="1"/>
</dbReference>
<evidence type="ECO:0000259" key="3">
    <source>
        <dbReference type="PROSITE" id="PS50198"/>
    </source>
</evidence>
<dbReference type="SUPFAM" id="SSF109998">
    <property type="entry name" value="Triger factor/SurA peptide-binding domain-like"/>
    <property type="match status" value="1"/>
</dbReference>
<keyword evidence="2" id="KW-0413">Isomerase</keyword>
<dbReference type="PANTHER" id="PTHR47637:SF1">
    <property type="entry name" value="CHAPERONE SURA"/>
    <property type="match status" value="1"/>
</dbReference>
<dbReference type="InterPro" id="IPR027304">
    <property type="entry name" value="Trigger_fact/SurA_dom_sf"/>
</dbReference>
<evidence type="ECO:0000256" key="2">
    <source>
        <dbReference type="PROSITE-ProRule" id="PRU00278"/>
    </source>
</evidence>
<evidence type="ECO:0000313" key="4">
    <source>
        <dbReference type="EMBL" id="KHE92005.1"/>
    </source>
</evidence>
<dbReference type="GO" id="GO:0003755">
    <property type="term" value="F:peptidyl-prolyl cis-trans isomerase activity"/>
    <property type="evidence" value="ECO:0007669"/>
    <property type="project" value="UniProtKB-KW"/>
</dbReference>
<gene>
    <name evidence="4" type="ORF">SCABRO_02268</name>
</gene>
<dbReference type="PANTHER" id="PTHR47637">
    <property type="entry name" value="CHAPERONE SURA"/>
    <property type="match status" value="1"/>
</dbReference>
<dbReference type="EMBL" id="JRYO01000158">
    <property type="protein sequence ID" value="KHE92005.1"/>
    <property type="molecule type" value="Genomic_DNA"/>
</dbReference>
<feature type="domain" description="PpiC" evidence="3">
    <location>
        <begin position="91"/>
        <end position="193"/>
    </location>
</feature>
<evidence type="ECO:0000256" key="1">
    <source>
        <dbReference type="ARBA" id="ARBA00022729"/>
    </source>
</evidence>
<dbReference type="eggNOG" id="COG0760">
    <property type="taxonomic scope" value="Bacteria"/>
</dbReference>
<reference evidence="4 5" key="1">
    <citation type="submission" date="2014-10" db="EMBL/GenBank/DDBJ databases">
        <title>Draft genome of anammox bacterium scalindua brodae, obtained using differential coverage binning of sequence data from two enrichment reactors.</title>
        <authorList>
            <person name="Speth D.R."/>
            <person name="Russ L."/>
            <person name="Kartal B."/>
            <person name="Op den Camp H.J."/>
            <person name="Dutilh B.E."/>
            <person name="Jetten M.S."/>
        </authorList>
    </citation>
    <scope>NUCLEOTIDE SEQUENCE [LARGE SCALE GENOMIC DNA]</scope>
    <source>
        <strain evidence="4">RU1</strain>
    </source>
</reference>
<dbReference type="Proteomes" id="UP000030652">
    <property type="component" value="Unassembled WGS sequence"/>
</dbReference>
<organism evidence="4 5">
    <name type="scientific">Candidatus Scalindua brodae</name>
    <dbReference type="NCBI Taxonomy" id="237368"/>
    <lineage>
        <taxon>Bacteria</taxon>
        <taxon>Pseudomonadati</taxon>
        <taxon>Planctomycetota</taxon>
        <taxon>Candidatus Brocadiia</taxon>
        <taxon>Candidatus Brocadiales</taxon>
        <taxon>Candidatus Scalinduaceae</taxon>
        <taxon>Candidatus Scalindua</taxon>
    </lineage>
</organism>
<keyword evidence="2" id="KW-0697">Rotamase</keyword>
<accession>A0A0B0EMV0</accession>
<name>A0A0B0EMV0_9BACT</name>